<evidence type="ECO:0000313" key="1">
    <source>
        <dbReference type="EMBL" id="OIV92476.1"/>
    </source>
</evidence>
<keyword evidence="2" id="KW-1185">Reference proteome</keyword>
<proteinExistence type="predicted"/>
<dbReference type="EMBL" id="CM007379">
    <property type="protein sequence ID" value="OIV92476.1"/>
    <property type="molecule type" value="Genomic_DNA"/>
</dbReference>
<protein>
    <submittedName>
        <fullName evidence="1">Uncharacterized protein</fullName>
    </submittedName>
</protein>
<name>A0A4P1QQE9_LUPAN</name>
<evidence type="ECO:0000313" key="2">
    <source>
        <dbReference type="Proteomes" id="UP000188354"/>
    </source>
</evidence>
<accession>A0A4P1QQE9</accession>
<dbReference type="Proteomes" id="UP000188354">
    <property type="component" value="Chromosome LG19"/>
</dbReference>
<dbReference type="Gramene" id="OIV92476">
    <property type="protein sequence ID" value="OIV92476"/>
    <property type="gene ID" value="TanjilG_02239"/>
</dbReference>
<organism evidence="1 2">
    <name type="scientific">Lupinus angustifolius</name>
    <name type="common">Narrow-leaved blue lupine</name>
    <dbReference type="NCBI Taxonomy" id="3871"/>
    <lineage>
        <taxon>Eukaryota</taxon>
        <taxon>Viridiplantae</taxon>
        <taxon>Streptophyta</taxon>
        <taxon>Embryophyta</taxon>
        <taxon>Tracheophyta</taxon>
        <taxon>Spermatophyta</taxon>
        <taxon>Magnoliopsida</taxon>
        <taxon>eudicotyledons</taxon>
        <taxon>Gunneridae</taxon>
        <taxon>Pentapetalae</taxon>
        <taxon>rosids</taxon>
        <taxon>fabids</taxon>
        <taxon>Fabales</taxon>
        <taxon>Fabaceae</taxon>
        <taxon>Papilionoideae</taxon>
        <taxon>50 kb inversion clade</taxon>
        <taxon>genistoids sensu lato</taxon>
        <taxon>core genistoids</taxon>
        <taxon>Genisteae</taxon>
        <taxon>Lupinus</taxon>
    </lineage>
</organism>
<gene>
    <name evidence="1" type="ORF">TanjilG_02239</name>
</gene>
<dbReference type="AlphaFoldDB" id="A0A4P1QQE9"/>
<sequence length="79" mass="9373">MHQVNARDQRLLKEPDYFDVKAVIVKGMVNGDGKRQINKLQGCPYGFDCQNYHCHIGLQRHKAKSKFTRKKELPFWWIL</sequence>
<reference evidence="1 2" key="1">
    <citation type="journal article" date="2017" name="Plant Biotechnol. J.">
        <title>A comprehensive draft genome sequence for lupin (Lupinus angustifolius), an emerging health food: insights into plant-microbe interactions and legume evolution.</title>
        <authorList>
            <person name="Hane J.K."/>
            <person name="Ming Y."/>
            <person name="Kamphuis L.G."/>
            <person name="Nelson M.N."/>
            <person name="Garg G."/>
            <person name="Atkins C.A."/>
            <person name="Bayer P.E."/>
            <person name="Bravo A."/>
            <person name="Bringans S."/>
            <person name="Cannon S."/>
            <person name="Edwards D."/>
            <person name="Foley R."/>
            <person name="Gao L.L."/>
            <person name="Harrison M.J."/>
            <person name="Huang W."/>
            <person name="Hurgobin B."/>
            <person name="Li S."/>
            <person name="Liu C.W."/>
            <person name="McGrath A."/>
            <person name="Morahan G."/>
            <person name="Murray J."/>
            <person name="Weller J."/>
            <person name="Jian J."/>
            <person name="Singh K.B."/>
        </authorList>
    </citation>
    <scope>NUCLEOTIDE SEQUENCE [LARGE SCALE GENOMIC DNA]</scope>
    <source>
        <strain evidence="2">cv. Tanjil</strain>
        <tissue evidence="1">Whole plant</tissue>
    </source>
</reference>